<dbReference type="EMBL" id="CP048261">
    <property type="protein sequence ID" value="QST79623.1"/>
    <property type="molecule type" value="Genomic_DNA"/>
</dbReference>
<dbReference type="Proteomes" id="UP000011074">
    <property type="component" value="Chromosome"/>
</dbReference>
<evidence type="ECO:0000313" key="2">
    <source>
        <dbReference type="Proteomes" id="UP000011074"/>
    </source>
</evidence>
<sequence length="201" mass="21522">MPARVDPETAVAVMRAAGLEPLEPYPGANVAWSSRCTKNAHLVAPTFTSVRVGASAGCRYCGRIAAGERRRAAGQARAEADMRAAGFEPLEPYPGARARWPCRHVVCGRTVHPRLFGIRAGKGGCRACAGRAPVDQRTAEAEMRAIGMEPLEPFPGRVRDRWMCRCTTCGHIGAPTLNNIRRGQGGCYACAHRAAVARRAG</sequence>
<dbReference type="AlphaFoldDB" id="A0A8A1UGI8"/>
<reference evidence="1" key="2">
    <citation type="submission" date="2020-01" db="EMBL/GenBank/DDBJ databases">
        <authorList>
            <person name="Algora L."/>
            <person name="Schniete J.K."/>
            <person name="MacFadyen A."/>
            <person name="Hoskisson P.A."/>
            <person name="Hunter I.S."/>
            <person name="Herron P.R."/>
        </authorList>
    </citation>
    <scope>NUCLEOTIDE SEQUENCE</scope>
    <source>
        <strain evidence="1">ATCC 10970</strain>
    </source>
</reference>
<proteinExistence type="predicted"/>
<evidence type="ECO:0000313" key="1">
    <source>
        <dbReference type="EMBL" id="QST79623.1"/>
    </source>
</evidence>
<reference evidence="1" key="1">
    <citation type="submission" date="2012-12" db="EMBL/GenBank/DDBJ databases">
        <authorList>
            <person name="Pethick F.E."/>
            <person name="MacFadyen A.C."/>
            <person name="Tang Z."/>
            <person name="Sangal V."/>
            <person name="Tze-Tze L."/>
            <person name="Chu J."/>
            <person name="Guo M."/>
            <person name="Kirby R."/>
            <person name="Hoskisson P.A."/>
            <person name="Herron P.R."/>
            <person name="Hunter I.S."/>
        </authorList>
    </citation>
    <scope>NUCLEOTIDE SEQUENCE</scope>
    <source>
        <strain evidence="1">ATCC 10970</strain>
    </source>
</reference>
<accession>A0A8A1UGI8</accession>
<dbReference type="RefSeq" id="WP_030177883.1">
    <property type="nucleotide sequence ID" value="NZ_CP048261.1"/>
</dbReference>
<organism evidence="1 2">
    <name type="scientific">Streptomyces rimosus subsp. rimosus (strain ATCC 10970 / DSM 40260 / JCM 4667 / NRRL 2234)</name>
    <dbReference type="NCBI Taxonomy" id="1265868"/>
    <lineage>
        <taxon>Bacteria</taxon>
        <taxon>Bacillati</taxon>
        <taxon>Actinomycetota</taxon>
        <taxon>Actinomycetes</taxon>
        <taxon>Kitasatosporales</taxon>
        <taxon>Streptomycetaceae</taxon>
        <taxon>Streptomyces</taxon>
    </lineage>
</organism>
<reference evidence="1" key="3">
    <citation type="journal article" date="2021" name="bioRxiv">
        <title>Bilateral symmetry of linear streptomycete chromosomes.</title>
        <authorList>
            <person name="Algora-Gallardo L."/>
            <person name="Schniete J.K."/>
            <person name="Mark D.R."/>
            <person name="Hunter I.S."/>
            <person name="Herron P.R."/>
        </authorList>
    </citation>
    <scope>NUCLEOTIDE SEQUENCE</scope>
    <source>
        <strain evidence="1">ATCC 10970</strain>
    </source>
</reference>
<name>A0A8A1UGI8_STRR1</name>
<dbReference type="GeneID" id="66853275"/>
<protein>
    <submittedName>
        <fullName evidence="1">Uncharacterized protein</fullName>
    </submittedName>
</protein>
<gene>
    <name evidence="1" type="ORF">SRIM_005045</name>
</gene>